<dbReference type="AlphaFoldDB" id="A0A017HGE1"/>
<dbReference type="Proteomes" id="UP000025047">
    <property type="component" value="Unassembled WGS sequence"/>
</dbReference>
<proteinExistence type="predicted"/>
<organism evidence="1 2">
    <name type="scientific">Limimaricola hongkongensis DSM 17492</name>
    <dbReference type="NCBI Taxonomy" id="1122180"/>
    <lineage>
        <taxon>Bacteria</taxon>
        <taxon>Pseudomonadati</taxon>
        <taxon>Pseudomonadota</taxon>
        <taxon>Alphaproteobacteria</taxon>
        <taxon>Rhodobacterales</taxon>
        <taxon>Paracoccaceae</taxon>
        <taxon>Limimaricola</taxon>
    </lineage>
</organism>
<gene>
    <name evidence="1" type="ORF">Lokhon_00406</name>
</gene>
<sequence length="73" mass="7155">MRIGAVSPAVGDVIGGNAFEGMVPSAADVFDDGSTWGAMTAADRATALIAMLMTGAPAGAAAARKARPGGHRL</sequence>
<dbReference type="STRING" id="1122180.Lokhon_00406"/>
<dbReference type="EMBL" id="APGJ01000002">
    <property type="protein sequence ID" value="EYD73421.1"/>
    <property type="molecule type" value="Genomic_DNA"/>
</dbReference>
<evidence type="ECO:0000313" key="2">
    <source>
        <dbReference type="Proteomes" id="UP000025047"/>
    </source>
</evidence>
<accession>A0A017HGE1</accession>
<dbReference type="HOGENOM" id="CLU_2700332_0_0_5"/>
<dbReference type="PATRIC" id="fig|1122180.6.peg.411"/>
<reference evidence="1 2" key="1">
    <citation type="submission" date="2013-03" db="EMBL/GenBank/DDBJ databases">
        <authorList>
            <person name="Fiebig A."/>
            <person name="Goeker M."/>
            <person name="Klenk H.-P.P."/>
        </authorList>
    </citation>
    <scope>NUCLEOTIDE SEQUENCE [LARGE SCALE GENOMIC DNA]</scope>
    <source>
        <strain evidence="1 2">DSM 17492</strain>
    </source>
</reference>
<dbReference type="RefSeq" id="WP_026147430.1">
    <property type="nucleotide sequence ID" value="NZ_KK088649.1"/>
</dbReference>
<evidence type="ECO:0000313" key="1">
    <source>
        <dbReference type="EMBL" id="EYD73421.1"/>
    </source>
</evidence>
<protein>
    <submittedName>
        <fullName evidence="1">Putative sodium/calcium antiporter</fullName>
    </submittedName>
</protein>
<name>A0A017HGE1_9RHOB</name>
<comment type="caution">
    <text evidence="1">The sequence shown here is derived from an EMBL/GenBank/DDBJ whole genome shotgun (WGS) entry which is preliminary data.</text>
</comment>
<keyword evidence="2" id="KW-1185">Reference proteome</keyword>